<evidence type="ECO:0000259" key="2">
    <source>
        <dbReference type="Pfam" id="PF25821"/>
    </source>
</evidence>
<accession>A0ABD1RZ92</accession>
<dbReference type="Proteomes" id="UP001604336">
    <property type="component" value="Unassembled WGS sequence"/>
</dbReference>
<name>A0ABD1RZ92_9LAMI</name>
<dbReference type="Pfam" id="PF25821">
    <property type="entry name" value="DUF7950"/>
    <property type="match status" value="1"/>
</dbReference>
<gene>
    <name evidence="3" type="ORF">Adt_27907</name>
</gene>
<evidence type="ECO:0000256" key="1">
    <source>
        <dbReference type="SAM" id="MobiDB-lite"/>
    </source>
</evidence>
<dbReference type="InterPro" id="IPR057710">
    <property type="entry name" value="DUF7950"/>
</dbReference>
<evidence type="ECO:0000313" key="4">
    <source>
        <dbReference type="Proteomes" id="UP001604336"/>
    </source>
</evidence>
<feature type="compositionally biased region" description="Low complexity" evidence="1">
    <location>
        <begin position="93"/>
        <end position="105"/>
    </location>
</feature>
<feature type="compositionally biased region" description="Low complexity" evidence="1">
    <location>
        <begin position="42"/>
        <end position="51"/>
    </location>
</feature>
<reference evidence="4" key="1">
    <citation type="submission" date="2024-07" db="EMBL/GenBank/DDBJ databases">
        <title>Two chromosome-level genome assemblies of Korean endemic species Abeliophyllum distichum and Forsythia ovata (Oleaceae).</title>
        <authorList>
            <person name="Jang H."/>
        </authorList>
    </citation>
    <scope>NUCLEOTIDE SEQUENCE [LARGE SCALE GENOMIC DNA]</scope>
</reference>
<protein>
    <recommendedName>
        <fullName evidence="2">DUF7950 domain-containing protein</fullName>
    </recommendedName>
</protein>
<feature type="region of interest" description="Disordered" evidence="1">
    <location>
        <begin position="133"/>
        <end position="153"/>
    </location>
</feature>
<feature type="region of interest" description="Disordered" evidence="1">
    <location>
        <begin position="37"/>
        <end position="105"/>
    </location>
</feature>
<sequence>MDGRGGCCIARYTGGGAYDMSKVGRIMMRFRPIAPKPASAIGSVSGGSSSSTPENTDPSVKTGRGKRKYAKDTANNANKRSCNRKRKDSPENTASGGSVSVGGTAVTLPLFPQTSDVKESKKRGAPSVPLWLSFGSEGREDPAPAAASVATPPPQRAVVGSWVKVECVTNTWVDSYRLARTDEEKVMSLQSDTCPSFISDGLNRVMWTNGAYRQMVGGTDEDVVAWLVMKAGVVVPVGCRSFTCRVRVVTCGKDKIALTLPCDVWRMDCGGFAWRLDTTAALSLGR</sequence>
<evidence type="ECO:0000313" key="3">
    <source>
        <dbReference type="EMBL" id="KAL2492279.1"/>
    </source>
</evidence>
<dbReference type="AlphaFoldDB" id="A0ABD1RZ92"/>
<organism evidence="3 4">
    <name type="scientific">Abeliophyllum distichum</name>
    <dbReference type="NCBI Taxonomy" id="126358"/>
    <lineage>
        <taxon>Eukaryota</taxon>
        <taxon>Viridiplantae</taxon>
        <taxon>Streptophyta</taxon>
        <taxon>Embryophyta</taxon>
        <taxon>Tracheophyta</taxon>
        <taxon>Spermatophyta</taxon>
        <taxon>Magnoliopsida</taxon>
        <taxon>eudicotyledons</taxon>
        <taxon>Gunneridae</taxon>
        <taxon>Pentapetalae</taxon>
        <taxon>asterids</taxon>
        <taxon>lamiids</taxon>
        <taxon>Lamiales</taxon>
        <taxon>Oleaceae</taxon>
        <taxon>Forsythieae</taxon>
        <taxon>Abeliophyllum</taxon>
    </lineage>
</organism>
<proteinExistence type="predicted"/>
<keyword evidence="4" id="KW-1185">Reference proteome</keyword>
<dbReference type="EMBL" id="JBFOLK010000008">
    <property type="protein sequence ID" value="KAL2492279.1"/>
    <property type="molecule type" value="Genomic_DNA"/>
</dbReference>
<dbReference type="PANTHER" id="PTHR33595">
    <property type="entry name" value="VON WILLEBRAND FACTOR A DOMAIN PROTEIN"/>
    <property type="match status" value="1"/>
</dbReference>
<feature type="domain" description="DUF7950" evidence="2">
    <location>
        <begin position="160"/>
        <end position="283"/>
    </location>
</feature>
<comment type="caution">
    <text evidence="3">The sequence shown here is derived from an EMBL/GenBank/DDBJ whole genome shotgun (WGS) entry which is preliminary data.</text>
</comment>
<dbReference type="PANTHER" id="PTHR33595:SF7">
    <property type="entry name" value="OS12G0242500 PROTEIN"/>
    <property type="match status" value="1"/>
</dbReference>